<dbReference type="AlphaFoldDB" id="A0A811UQP1"/>
<comment type="caution">
    <text evidence="1">The sequence shown here is derived from an EMBL/GenBank/DDBJ whole genome shotgun (WGS) entry which is preliminary data.</text>
</comment>
<keyword evidence="2" id="KW-1185">Reference proteome</keyword>
<reference evidence="1" key="1">
    <citation type="submission" date="2020-11" db="EMBL/GenBank/DDBJ databases">
        <authorList>
            <person name="Whitehead M."/>
        </authorList>
    </citation>
    <scope>NUCLEOTIDE SEQUENCE</scope>
    <source>
        <strain evidence="1">EGII</strain>
    </source>
</reference>
<evidence type="ECO:0000313" key="2">
    <source>
        <dbReference type="Proteomes" id="UP000606786"/>
    </source>
</evidence>
<name>A0A811UQP1_CERCA</name>
<proteinExistence type="predicted"/>
<dbReference type="EMBL" id="CAJHJT010000012">
    <property type="protein sequence ID" value="CAD7000658.1"/>
    <property type="molecule type" value="Genomic_DNA"/>
</dbReference>
<organism evidence="1 2">
    <name type="scientific">Ceratitis capitata</name>
    <name type="common">Mediterranean fruit fly</name>
    <name type="synonym">Tephritis capitata</name>
    <dbReference type="NCBI Taxonomy" id="7213"/>
    <lineage>
        <taxon>Eukaryota</taxon>
        <taxon>Metazoa</taxon>
        <taxon>Ecdysozoa</taxon>
        <taxon>Arthropoda</taxon>
        <taxon>Hexapoda</taxon>
        <taxon>Insecta</taxon>
        <taxon>Pterygota</taxon>
        <taxon>Neoptera</taxon>
        <taxon>Endopterygota</taxon>
        <taxon>Diptera</taxon>
        <taxon>Brachycera</taxon>
        <taxon>Muscomorpha</taxon>
        <taxon>Tephritoidea</taxon>
        <taxon>Tephritidae</taxon>
        <taxon>Ceratitis</taxon>
        <taxon>Ceratitis</taxon>
    </lineage>
</organism>
<accession>A0A811UQP1</accession>
<dbReference type="Proteomes" id="UP000606786">
    <property type="component" value="Unassembled WGS sequence"/>
</dbReference>
<protein>
    <submittedName>
        <fullName evidence="1">(Mediterranean fruit fly) hypothetical protein</fullName>
    </submittedName>
</protein>
<sequence>MRIASATHAPGHTHFWRTRTRDHIDRGSDFCRRVECVMLTTFVAIGSVKSKSTTAHRPQAVGGGTHPSFDSSLVRIIVLNFDLLTVHLDRSANCQLPPIAIAYTKQQQGRGTPAAAGKRSNNCLASRQQTISNISMMYLFP</sequence>
<gene>
    <name evidence="1" type="ORF">CCAP1982_LOCUS9132</name>
</gene>
<evidence type="ECO:0000313" key="1">
    <source>
        <dbReference type="EMBL" id="CAD7000658.1"/>
    </source>
</evidence>